<keyword evidence="2" id="KW-0472">Membrane</keyword>
<accession>A0A558RC76</accession>
<dbReference type="OrthoDB" id="15544at2"/>
<evidence type="ECO:0000256" key="2">
    <source>
        <dbReference type="SAM" id="Phobius"/>
    </source>
</evidence>
<protein>
    <submittedName>
        <fullName evidence="3">Conjugal transfer protein TraB</fullName>
    </submittedName>
</protein>
<keyword evidence="2" id="KW-0812">Transmembrane</keyword>
<name>A0A558RC76_9SPHN</name>
<reference evidence="3 4" key="1">
    <citation type="submission" date="2019-07" db="EMBL/GenBank/DDBJ databases">
        <title>Sphingomonas solaris sp. nov., isolated from a solar panel from Boston, Massachusetts.</title>
        <authorList>
            <person name="Tanner K."/>
            <person name="Pascual J."/>
            <person name="Mancuso C."/>
            <person name="Pereto J."/>
            <person name="Khalil A."/>
            <person name="Vilanova C."/>
        </authorList>
    </citation>
    <scope>NUCLEOTIDE SEQUENCE [LARGE SCALE GENOMIC DNA]</scope>
    <source>
        <strain evidence="3 4">R4DWN</strain>
    </source>
</reference>
<dbReference type="EMBL" id="VNIM01000005">
    <property type="protein sequence ID" value="TVV76938.1"/>
    <property type="molecule type" value="Genomic_DNA"/>
</dbReference>
<dbReference type="CDD" id="cd16430">
    <property type="entry name" value="TraB"/>
    <property type="match status" value="1"/>
</dbReference>
<feature type="compositionally biased region" description="Basic and acidic residues" evidence="1">
    <location>
        <begin position="154"/>
        <end position="165"/>
    </location>
</feature>
<dbReference type="Pfam" id="PF03743">
    <property type="entry name" value="TrbI"/>
    <property type="match status" value="1"/>
</dbReference>
<evidence type="ECO:0000313" key="3">
    <source>
        <dbReference type="EMBL" id="TVV76938.1"/>
    </source>
</evidence>
<evidence type="ECO:0000256" key="1">
    <source>
        <dbReference type="SAM" id="MobiDB-lite"/>
    </source>
</evidence>
<dbReference type="RefSeq" id="WP_145147807.1">
    <property type="nucleotide sequence ID" value="NZ_VNIM01000005.1"/>
</dbReference>
<evidence type="ECO:0000313" key="4">
    <source>
        <dbReference type="Proteomes" id="UP000318681"/>
    </source>
</evidence>
<keyword evidence="2" id="KW-1133">Transmembrane helix</keyword>
<dbReference type="InterPro" id="IPR005498">
    <property type="entry name" value="T4SS_VirB10/TraB/TrbI"/>
</dbReference>
<keyword evidence="4" id="KW-1185">Reference proteome</keyword>
<proteinExistence type="predicted"/>
<comment type="caution">
    <text evidence="3">The sequence shown here is derived from an EMBL/GenBank/DDBJ whole genome shotgun (WGS) entry which is preliminary data.</text>
</comment>
<feature type="region of interest" description="Disordered" evidence="1">
    <location>
        <begin position="1"/>
        <end position="31"/>
    </location>
</feature>
<sequence length="444" mass="46619">MGIKDMFSRSRKPLDGPESAEADGVSPVASELDGNTAARKKQRMLLAGIGGGGLLLSSFWMFSGNDNGKVVDPDKAETVKVSTADMVNRNLSEQEWMALSENRFQSNENQLKSVDGTNARVAQLAAQMEALRAQNQSMSSDGQRVLSAYQSENEQLRRQVNERASEPPPPVAGPAAMYGPGGAALYQRPGMAAPGSEMAPARLSEVKMVSFGGADTGTASKVAKGNTVYTDSPNYLPPNSFATAKVIVGVDAAAGVNSQTDPLPVVLRIIGPARSVMQNGKLLTTKIQGCLVNGAARAELSSEKVYIKLQKMTCPQPGGRYAVSEVKGFIAFGGKTGVRGRVVSREGSLVTQAFLAGLVGGIGKGFAANSNLALTSPNVIVNGKRQGLGLSDIAEGGIGNGVSESGEMVSKYLIERAEQYQPVIEMPTGVDVEVVFLEGAYVRN</sequence>
<dbReference type="AlphaFoldDB" id="A0A558RC76"/>
<feature type="region of interest" description="Disordered" evidence="1">
    <location>
        <begin position="152"/>
        <end position="171"/>
    </location>
</feature>
<organism evidence="3 4">
    <name type="scientific">Alterirhizorhabdus solaris</name>
    <dbReference type="NCBI Taxonomy" id="2529389"/>
    <lineage>
        <taxon>Bacteria</taxon>
        <taxon>Pseudomonadati</taxon>
        <taxon>Pseudomonadota</taxon>
        <taxon>Alphaproteobacteria</taxon>
        <taxon>Sphingomonadales</taxon>
        <taxon>Rhizorhabdaceae</taxon>
        <taxon>Alterirhizorhabdus</taxon>
    </lineage>
</organism>
<gene>
    <name evidence="3" type="ORF">FOY91_02520</name>
</gene>
<feature type="compositionally biased region" description="Basic and acidic residues" evidence="1">
    <location>
        <begin position="1"/>
        <end position="15"/>
    </location>
</feature>
<feature type="transmembrane region" description="Helical" evidence="2">
    <location>
        <begin position="44"/>
        <end position="62"/>
    </location>
</feature>
<dbReference type="Proteomes" id="UP000318681">
    <property type="component" value="Unassembled WGS sequence"/>
</dbReference>